<gene>
    <name evidence="1" type="ORF">M378DRAFT_170756</name>
</gene>
<keyword evidence="2" id="KW-1185">Reference proteome</keyword>
<dbReference type="Proteomes" id="UP000054549">
    <property type="component" value="Unassembled WGS sequence"/>
</dbReference>
<reference evidence="1 2" key="1">
    <citation type="submission" date="2014-04" db="EMBL/GenBank/DDBJ databases">
        <title>Evolutionary Origins and Diversification of the Mycorrhizal Mutualists.</title>
        <authorList>
            <consortium name="DOE Joint Genome Institute"/>
            <consortium name="Mycorrhizal Genomics Consortium"/>
            <person name="Kohler A."/>
            <person name="Kuo A."/>
            <person name="Nagy L.G."/>
            <person name="Floudas D."/>
            <person name="Copeland A."/>
            <person name="Barry K.W."/>
            <person name="Cichocki N."/>
            <person name="Veneault-Fourrey C."/>
            <person name="LaButti K."/>
            <person name="Lindquist E.A."/>
            <person name="Lipzen A."/>
            <person name="Lundell T."/>
            <person name="Morin E."/>
            <person name="Murat C."/>
            <person name="Riley R."/>
            <person name="Ohm R."/>
            <person name="Sun H."/>
            <person name="Tunlid A."/>
            <person name="Henrissat B."/>
            <person name="Grigoriev I.V."/>
            <person name="Hibbett D.S."/>
            <person name="Martin F."/>
        </authorList>
    </citation>
    <scope>NUCLEOTIDE SEQUENCE [LARGE SCALE GENOMIC DNA]</scope>
    <source>
        <strain evidence="1 2">Koide BX008</strain>
    </source>
</reference>
<protein>
    <submittedName>
        <fullName evidence="1">Uncharacterized protein</fullName>
    </submittedName>
</protein>
<dbReference type="HOGENOM" id="CLU_2446537_0_0_1"/>
<name>A0A0C2SW33_AMAMK</name>
<proteinExistence type="predicted"/>
<feature type="non-terminal residue" evidence="1">
    <location>
        <position position="90"/>
    </location>
</feature>
<sequence length="90" mass="9404">MAPKTSEESSATTFVILNENAADVDVSLPGGSTDTIPSKKSKTYASRGSYTVTQTGASTSHYFYVTFPGDGTLSIKPGACNGDFKVTTQL</sequence>
<accession>A0A0C2SW33</accession>
<dbReference type="InParanoid" id="A0A0C2SW33"/>
<dbReference type="EMBL" id="KN818341">
    <property type="protein sequence ID" value="KIL58324.1"/>
    <property type="molecule type" value="Genomic_DNA"/>
</dbReference>
<evidence type="ECO:0000313" key="1">
    <source>
        <dbReference type="EMBL" id="KIL58324.1"/>
    </source>
</evidence>
<dbReference type="AlphaFoldDB" id="A0A0C2SW33"/>
<organism evidence="1 2">
    <name type="scientific">Amanita muscaria (strain Koide BX008)</name>
    <dbReference type="NCBI Taxonomy" id="946122"/>
    <lineage>
        <taxon>Eukaryota</taxon>
        <taxon>Fungi</taxon>
        <taxon>Dikarya</taxon>
        <taxon>Basidiomycota</taxon>
        <taxon>Agaricomycotina</taxon>
        <taxon>Agaricomycetes</taxon>
        <taxon>Agaricomycetidae</taxon>
        <taxon>Agaricales</taxon>
        <taxon>Pluteineae</taxon>
        <taxon>Amanitaceae</taxon>
        <taxon>Amanita</taxon>
    </lineage>
</organism>
<evidence type="ECO:0000313" key="2">
    <source>
        <dbReference type="Proteomes" id="UP000054549"/>
    </source>
</evidence>